<evidence type="ECO:0000256" key="4">
    <source>
        <dbReference type="ARBA" id="ARBA00022490"/>
    </source>
</evidence>
<dbReference type="GO" id="GO:0042026">
    <property type="term" value="P:protein refolding"/>
    <property type="evidence" value="ECO:0007669"/>
    <property type="project" value="UniProtKB-ARBA"/>
</dbReference>
<evidence type="ECO:0000313" key="13">
    <source>
        <dbReference type="Proteomes" id="UP000229641"/>
    </source>
</evidence>
<dbReference type="InterPro" id="IPR046357">
    <property type="entry name" value="PPIase_dom_sf"/>
</dbReference>
<comment type="function">
    <text evidence="8">Also involved in hydrogenase metallocenter assembly, probably by participating in the nickel insertion step. This function in hydrogenase biosynthesis requires chaperone activity and the presence of the metal-binding domain, but not PPIase activity.</text>
</comment>
<dbReference type="EMBL" id="PCWA01000054">
    <property type="protein sequence ID" value="PIQ89280.1"/>
    <property type="molecule type" value="Genomic_DNA"/>
</dbReference>
<dbReference type="EC" id="5.2.1.8" evidence="10"/>
<evidence type="ECO:0000259" key="11">
    <source>
        <dbReference type="PROSITE" id="PS50059"/>
    </source>
</evidence>
<keyword evidence="6" id="KW-0143">Chaperone</keyword>
<evidence type="ECO:0000256" key="9">
    <source>
        <dbReference type="PROSITE-ProRule" id="PRU00277"/>
    </source>
</evidence>
<name>A0A2H0LXX8_9BACT</name>
<dbReference type="PROSITE" id="PS51257">
    <property type="entry name" value="PROKAR_LIPOPROTEIN"/>
    <property type="match status" value="1"/>
</dbReference>
<evidence type="ECO:0000256" key="3">
    <source>
        <dbReference type="ARBA" id="ARBA00006577"/>
    </source>
</evidence>
<evidence type="ECO:0000256" key="5">
    <source>
        <dbReference type="ARBA" id="ARBA00023110"/>
    </source>
</evidence>
<dbReference type="PANTHER" id="PTHR47861">
    <property type="entry name" value="FKBP-TYPE PEPTIDYL-PROLYL CIS-TRANS ISOMERASE SLYD"/>
    <property type="match status" value="1"/>
</dbReference>
<dbReference type="GO" id="GO:0003755">
    <property type="term" value="F:peptidyl-prolyl cis-trans isomerase activity"/>
    <property type="evidence" value="ECO:0007669"/>
    <property type="project" value="UniProtKB-UniRule"/>
</dbReference>
<comment type="caution">
    <text evidence="12">The sequence shown here is derived from an EMBL/GenBank/DDBJ whole genome shotgun (WGS) entry which is preliminary data.</text>
</comment>
<evidence type="ECO:0000256" key="8">
    <source>
        <dbReference type="ARBA" id="ARBA00037071"/>
    </source>
</evidence>
<evidence type="ECO:0000256" key="2">
    <source>
        <dbReference type="ARBA" id="ARBA00004496"/>
    </source>
</evidence>
<dbReference type="Pfam" id="PF00254">
    <property type="entry name" value="FKBP_C"/>
    <property type="match status" value="1"/>
</dbReference>
<keyword evidence="7 9" id="KW-0413">Isomerase</keyword>
<protein>
    <recommendedName>
        <fullName evidence="10">Peptidyl-prolyl cis-trans isomerase</fullName>
        <ecNumber evidence="10">5.2.1.8</ecNumber>
    </recommendedName>
</protein>
<accession>A0A2H0LXX8</accession>
<dbReference type="PANTHER" id="PTHR47861:SF3">
    <property type="entry name" value="FKBP-TYPE PEPTIDYL-PROLYL CIS-TRANS ISOMERASE SLYD"/>
    <property type="match status" value="1"/>
</dbReference>
<dbReference type="Gene3D" id="3.10.50.40">
    <property type="match status" value="1"/>
</dbReference>
<evidence type="ECO:0000256" key="6">
    <source>
        <dbReference type="ARBA" id="ARBA00023186"/>
    </source>
</evidence>
<comment type="subcellular location">
    <subcellularLocation>
        <location evidence="2">Cytoplasm</location>
    </subcellularLocation>
</comment>
<evidence type="ECO:0000256" key="1">
    <source>
        <dbReference type="ARBA" id="ARBA00000971"/>
    </source>
</evidence>
<dbReference type="Proteomes" id="UP000229641">
    <property type="component" value="Unassembled WGS sequence"/>
</dbReference>
<gene>
    <name evidence="12" type="ORF">COV72_03825</name>
</gene>
<dbReference type="PROSITE" id="PS50059">
    <property type="entry name" value="FKBP_PPIASE"/>
    <property type="match status" value="1"/>
</dbReference>
<proteinExistence type="inferred from homology"/>
<dbReference type="SUPFAM" id="SSF54534">
    <property type="entry name" value="FKBP-like"/>
    <property type="match status" value="1"/>
</dbReference>
<sequence length="196" mass="21573">MPPGLIRNLLTNILTSSCGFFYLCCRGRIMKNKLNIIVACLMAGLFLFTLKAKGEDMVIHEGSSVKFDYTLMVDGEIIDSSKDRGPFQYVHGKGQIIPGLASQLEGLKAGDEKEIAVLPKDGYGEINPKAFQDFPKSAMPKDFEPKADVYLQLQSPNGQVFPARIVEVKEQAVAIDLNHPLAGKTLIFQVKIISVE</sequence>
<evidence type="ECO:0000256" key="10">
    <source>
        <dbReference type="RuleBase" id="RU003915"/>
    </source>
</evidence>
<organism evidence="12 13">
    <name type="scientific">Candidatus Ghiorseimicrobium undicola</name>
    <dbReference type="NCBI Taxonomy" id="1974746"/>
    <lineage>
        <taxon>Bacteria</taxon>
        <taxon>Pseudomonadati</taxon>
        <taxon>Candidatus Omnitrophota</taxon>
        <taxon>Candidatus Ghiorseimicrobium</taxon>
    </lineage>
</organism>
<keyword evidence="4" id="KW-0963">Cytoplasm</keyword>
<comment type="catalytic activity">
    <reaction evidence="1 9 10">
        <text>[protein]-peptidylproline (omega=180) = [protein]-peptidylproline (omega=0)</text>
        <dbReference type="Rhea" id="RHEA:16237"/>
        <dbReference type="Rhea" id="RHEA-COMP:10747"/>
        <dbReference type="Rhea" id="RHEA-COMP:10748"/>
        <dbReference type="ChEBI" id="CHEBI:83833"/>
        <dbReference type="ChEBI" id="CHEBI:83834"/>
        <dbReference type="EC" id="5.2.1.8"/>
    </reaction>
</comment>
<keyword evidence="5 9" id="KW-0697">Rotamase</keyword>
<reference evidence="12 13" key="1">
    <citation type="submission" date="2017-09" db="EMBL/GenBank/DDBJ databases">
        <title>Depth-based differentiation of microbial function through sediment-hosted aquifers and enrichment of novel symbionts in the deep terrestrial subsurface.</title>
        <authorList>
            <person name="Probst A.J."/>
            <person name="Ladd B."/>
            <person name="Jarett J.K."/>
            <person name="Geller-Mcgrath D.E."/>
            <person name="Sieber C.M."/>
            <person name="Emerson J.B."/>
            <person name="Anantharaman K."/>
            <person name="Thomas B.C."/>
            <person name="Malmstrom R."/>
            <person name="Stieglmeier M."/>
            <person name="Klingl A."/>
            <person name="Woyke T."/>
            <person name="Ryan C.M."/>
            <person name="Banfield J.F."/>
        </authorList>
    </citation>
    <scope>NUCLEOTIDE SEQUENCE [LARGE SCALE GENOMIC DNA]</scope>
    <source>
        <strain evidence="12">CG11_big_fil_rev_8_21_14_0_20_42_13</strain>
    </source>
</reference>
<dbReference type="InterPro" id="IPR001179">
    <property type="entry name" value="PPIase_FKBP_dom"/>
</dbReference>
<evidence type="ECO:0000313" key="12">
    <source>
        <dbReference type="EMBL" id="PIQ89280.1"/>
    </source>
</evidence>
<feature type="domain" description="PPIase FKBP-type" evidence="11">
    <location>
        <begin position="62"/>
        <end position="138"/>
    </location>
</feature>
<comment type="similarity">
    <text evidence="3 10">Belongs to the FKBP-type PPIase family.</text>
</comment>
<dbReference type="GO" id="GO:0005737">
    <property type="term" value="C:cytoplasm"/>
    <property type="evidence" value="ECO:0007669"/>
    <property type="project" value="UniProtKB-SubCell"/>
</dbReference>
<evidence type="ECO:0000256" key="7">
    <source>
        <dbReference type="ARBA" id="ARBA00023235"/>
    </source>
</evidence>
<dbReference type="AlphaFoldDB" id="A0A2H0LXX8"/>